<protein>
    <submittedName>
        <fullName evidence="2">Uncharacterized protein</fullName>
    </submittedName>
</protein>
<proteinExistence type="predicted"/>
<evidence type="ECO:0000313" key="2">
    <source>
        <dbReference type="EMBL" id="KAK7497894.1"/>
    </source>
</evidence>
<dbReference type="AlphaFoldDB" id="A0ABD0LEA8"/>
<keyword evidence="3" id="KW-1185">Reference proteome</keyword>
<organism evidence="2 3">
    <name type="scientific">Batillaria attramentaria</name>
    <dbReference type="NCBI Taxonomy" id="370345"/>
    <lineage>
        <taxon>Eukaryota</taxon>
        <taxon>Metazoa</taxon>
        <taxon>Spiralia</taxon>
        <taxon>Lophotrochozoa</taxon>
        <taxon>Mollusca</taxon>
        <taxon>Gastropoda</taxon>
        <taxon>Caenogastropoda</taxon>
        <taxon>Sorbeoconcha</taxon>
        <taxon>Cerithioidea</taxon>
        <taxon>Batillariidae</taxon>
        <taxon>Batillaria</taxon>
    </lineage>
</organism>
<dbReference type="EMBL" id="JACVVK020000054">
    <property type="protein sequence ID" value="KAK7497894.1"/>
    <property type="molecule type" value="Genomic_DNA"/>
</dbReference>
<evidence type="ECO:0000256" key="1">
    <source>
        <dbReference type="SAM" id="MobiDB-lite"/>
    </source>
</evidence>
<name>A0ABD0LEA8_9CAEN</name>
<dbReference type="Proteomes" id="UP001519460">
    <property type="component" value="Unassembled WGS sequence"/>
</dbReference>
<feature type="region of interest" description="Disordered" evidence="1">
    <location>
        <begin position="40"/>
        <end position="81"/>
    </location>
</feature>
<feature type="compositionally biased region" description="Polar residues" evidence="1">
    <location>
        <begin position="44"/>
        <end position="60"/>
    </location>
</feature>
<feature type="non-terminal residue" evidence="2">
    <location>
        <position position="1"/>
    </location>
</feature>
<accession>A0ABD0LEA8</accession>
<evidence type="ECO:0000313" key="3">
    <source>
        <dbReference type="Proteomes" id="UP001519460"/>
    </source>
</evidence>
<reference evidence="2 3" key="1">
    <citation type="journal article" date="2023" name="Sci. Data">
        <title>Genome assembly of the Korean intertidal mud-creeper Batillaria attramentaria.</title>
        <authorList>
            <person name="Patra A.K."/>
            <person name="Ho P.T."/>
            <person name="Jun S."/>
            <person name="Lee S.J."/>
            <person name="Kim Y."/>
            <person name="Won Y.J."/>
        </authorList>
    </citation>
    <scope>NUCLEOTIDE SEQUENCE [LARGE SCALE GENOMIC DNA]</scope>
    <source>
        <strain evidence="2">Wonlab-2016</strain>
    </source>
</reference>
<sequence>GKQPKQDATASNFTTLDIAHIEAINGQCGKPVDISDLSPWVSAGGNTPRSAGTTDTSFNSAPPAYRLGESSGTTKIEDEDWSSDGKPVCHLWWQQTLTLSVGQHHQGHNRSSLHAGRGKAGAWIDTQTARTVNMKFPSCSRPLWCGKRLP</sequence>
<gene>
    <name evidence="2" type="ORF">BaRGS_00010765</name>
</gene>
<comment type="caution">
    <text evidence="2">The sequence shown here is derived from an EMBL/GenBank/DDBJ whole genome shotgun (WGS) entry which is preliminary data.</text>
</comment>